<proteinExistence type="predicted"/>
<sequence>NQYHTKKQVTFALDNNNRKGRSRPLLVLLDRRDERGFDCCPRWKEHSDMDRNGEMIFVKTRIHLTKVTGVRTNLDFDFTAPGLLSDTTLIVE</sequence>
<dbReference type="Proteomes" id="UP001328107">
    <property type="component" value="Unassembled WGS sequence"/>
</dbReference>
<dbReference type="AlphaFoldDB" id="A0AAN4ZUS2"/>
<keyword evidence="2" id="KW-1185">Reference proteome</keyword>
<comment type="caution">
    <text evidence="1">The sequence shown here is derived from an EMBL/GenBank/DDBJ whole genome shotgun (WGS) entry which is preliminary data.</text>
</comment>
<organism evidence="1 2">
    <name type="scientific">Pristionchus mayeri</name>
    <dbReference type="NCBI Taxonomy" id="1317129"/>
    <lineage>
        <taxon>Eukaryota</taxon>
        <taxon>Metazoa</taxon>
        <taxon>Ecdysozoa</taxon>
        <taxon>Nematoda</taxon>
        <taxon>Chromadorea</taxon>
        <taxon>Rhabditida</taxon>
        <taxon>Rhabditina</taxon>
        <taxon>Diplogasteromorpha</taxon>
        <taxon>Diplogasteroidea</taxon>
        <taxon>Neodiplogasteridae</taxon>
        <taxon>Pristionchus</taxon>
    </lineage>
</organism>
<protein>
    <submittedName>
        <fullName evidence="1">Uncharacterized protein</fullName>
    </submittedName>
</protein>
<evidence type="ECO:0000313" key="1">
    <source>
        <dbReference type="EMBL" id="GMR44395.1"/>
    </source>
</evidence>
<accession>A0AAN4ZUS2</accession>
<dbReference type="EMBL" id="BTRK01000003">
    <property type="protein sequence ID" value="GMR44395.1"/>
    <property type="molecule type" value="Genomic_DNA"/>
</dbReference>
<feature type="non-terminal residue" evidence="1">
    <location>
        <position position="1"/>
    </location>
</feature>
<reference evidence="2" key="1">
    <citation type="submission" date="2022-10" db="EMBL/GenBank/DDBJ databases">
        <title>Genome assembly of Pristionchus species.</title>
        <authorList>
            <person name="Yoshida K."/>
            <person name="Sommer R.J."/>
        </authorList>
    </citation>
    <scope>NUCLEOTIDE SEQUENCE [LARGE SCALE GENOMIC DNA]</scope>
    <source>
        <strain evidence="2">RS5460</strain>
    </source>
</reference>
<evidence type="ECO:0000313" key="2">
    <source>
        <dbReference type="Proteomes" id="UP001328107"/>
    </source>
</evidence>
<name>A0AAN4ZUS2_9BILA</name>
<gene>
    <name evidence="1" type="ORF">PMAYCL1PPCAC_14590</name>
</gene>